<name>J6EZQ0_TRIAS</name>
<feature type="compositionally biased region" description="Polar residues" evidence="2">
    <location>
        <begin position="32"/>
        <end position="41"/>
    </location>
</feature>
<dbReference type="Proteomes" id="UP000002748">
    <property type="component" value="Unassembled WGS sequence"/>
</dbReference>
<proteinExistence type="predicted"/>
<gene>
    <name evidence="3" type="ORF">A1Q1_00606</name>
</gene>
<dbReference type="AlphaFoldDB" id="J6EZQ0"/>
<feature type="compositionally biased region" description="Polar residues" evidence="2">
    <location>
        <begin position="1"/>
        <end position="18"/>
    </location>
</feature>
<dbReference type="GeneID" id="25984120"/>
<evidence type="ECO:0000313" key="4">
    <source>
        <dbReference type="Proteomes" id="UP000002748"/>
    </source>
</evidence>
<feature type="region of interest" description="Disordered" evidence="2">
    <location>
        <begin position="1"/>
        <end position="78"/>
    </location>
</feature>
<dbReference type="HOGENOM" id="CLU_1125210_0_0_1"/>
<evidence type="ECO:0000313" key="3">
    <source>
        <dbReference type="EMBL" id="EJT50139.1"/>
    </source>
</evidence>
<reference evidence="3 4" key="1">
    <citation type="journal article" date="2012" name="Eukaryot. Cell">
        <title>Draft genome sequence of CBS 2479, the standard type strain of Trichosporon asahii.</title>
        <authorList>
            <person name="Yang R.Y."/>
            <person name="Li H.T."/>
            <person name="Zhu H."/>
            <person name="Zhou G.P."/>
            <person name="Wang M."/>
            <person name="Wang L."/>
        </authorList>
    </citation>
    <scope>NUCLEOTIDE SEQUENCE [LARGE SCALE GENOMIC DNA]</scope>
    <source>
        <strain evidence="4">ATCC 90039 / CBS 2479 / JCM 2466 / KCTC 7840 / NCYC 2677 / UAMH 7654</strain>
    </source>
</reference>
<accession>J6EZQ0</accession>
<protein>
    <submittedName>
        <fullName evidence="3">Uncharacterized protein</fullName>
    </submittedName>
</protein>
<sequence length="247" mass="27073">MKVSPAAQTSPFSNQSPSPQLPFATPARMTVTIPTTLQPISESPERRSASSTPTLSEPRFVRGHTRRRSAPPTDPTLDPATALVLAQARLSAAQAETTLQRTAADGLRVANAQLRSQNMDLEERVKELEALLIQREVQPLTPTNTASSGGDSRDAINPPNADRITSPRRLSHHSTATDVSAGPSELEEPATTLCKVYADLRSAEARLDTVYTYVRAERADPVEIRDTHWPLYCAMQRLQATFARRPR</sequence>
<feature type="compositionally biased region" description="Polar residues" evidence="2">
    <location>
        <begin position="140"/>
        <end position="150"/>
    </location>
</feature>
<feature type="coiled-coil region" evidence="1">
    <location>
        <begin position="104"/>
        <end position="138"/>
    </location>
</feature>
<evidence type="ECO:0000256" key="2">
    <source>
        <dbReference type="SAM" id="MobiDB-lite"/>
    </source>
</evidence>
<comment type="caution">
    <text evidence="3">The sequence shown here is derived from an EMBL/GenBank/DDBJ whole genome shotgun (WGS) entry which is preliminary data.</text>
</comment>
<feature type="region of interest" description="Disordered" evidence="2">
    <location>
        <begin position="139"/>
        <end position="186"/>
    </location>
</feature>
<dbReference type="VEuPathDB" id="FungiDB:A1Q1_00606"/>
<keyword evidence="1" id="KW-0175">Coiled coil</keyword>
<dbReference type="EMBL" id="ALBS01000126">
    <property type="protein sequence ID" value="EJT50139.1"/>
    <property type="molecule type" value="Genomic_DNA"/>
</dbReference>
<organism evidence="3 4">
    <name type="scientific">Trichosporon asahii var. asahii (strain ATCC 90039 / CBS 2479 / JCM 2466 / KCTC 7840 / NBRC 103889/ NCYC 2677 / UAMH 7654)</name>
    <name type="common">Yeast</name>
    <dbReference type="NCBI Taxonomy" id="1186058"/>
    <lineage>
        <taxon>Eukaryota</taxon>
        <taxon>Fungi</taxon>
        <taxon>Dikarya</taxon>
        <taxon>Basidiomycota</taxon>
        <taxon>Agaricomycotina</taxon>
        <taxon>Tremellomycetes</taxon>
        <taxon>Trichosporonales</taxon>
        <taxon>Trichosporonaceae</taxon>
        <taxon>Trichosporon</taxon>
    </lineage>
</organism>
<dbReference type="RefSeq" id="XP_014181396.1">
    <property type="nucleotide sequence ID" value="XM_014325921.1"/>
</dbReference>
<evidence type="ECO:0000256" key="1">
    <source>
        <dbReference type="SAM" id="Coils"/>
    </source>
</evidence>
<dbReference type="KEGG" id="tasa:A1Q1_00606"/>